<reference evidence="3" key="1">
    <citation type="submission" date="2016-06" db="EMBL/GenBank/DDBJ databases">
        <title>First high quality genome sequence of Plasmodium coatneyi using continuous long reads from single molecule, real-time sequencing.</title>
        <authorList>
            <person name="Chien J.-T."/>
            <person name="Pakala S.B."/>
            <person name="Geraldo J.A."/>
            <person name="Lapp S.A."/>
            <person name="Barnwell J.W."/>
            <person name="Kissinger J.C."/>
            <person name="Galinski M.R."/>
            <person name="Humphrey J.C."/>
        </authorList>
    </citation>
    <scope>NUCLEOTIDE SEQUENCE [LARGE SCALE GENOMIC DNA]</scope>
    <source>
        <strain evidence="3">Hackeri</strain>
    </source>
</reference>
<dbReference type="Proteomes" id="UP000092716">
    <property type="component" value="Chromosome 11"/>
</dbReference>
<dbReference type="KEGG" id="pcot:PCOAH_00035670"/>
<evidence type="ECO:0000313" key="2">
    <source>
        <dbReference type="EMBL" id="ANQ09168.1"/>
    </source>
</evidence>
<feature type="region of interest" description="Disordered" evidence="1">
    <location>
        <begin position="1130"/>
        <end position="1156"/>
    </location>
</feature>
<dbReference type="InterPro" id="IPR008780">
    <property type="entry name" value="Plasmodium_Vir"/>
</dbReference>
<evidence type="ECO:0000313" key="3">
    <source>
        <dbReference type="Proteomes" id="UP000092716"/>
    </source>
</evidence>
<evidence type="ECO:0000256" key="1">
    <source>
        <dbReference type="SAM" id="MobiDB-lite"/>
    </source>
</evidence>
<protein>
    <submittedName>
        <fullName evidence="2">KIR protein</fullName>
    </submittedName>
</protein>
<dbReference type="RefSeq" id="XP_019915863.1">
    <property type="nucleotide sequence ID" value="XM_020060358.1"/>
</dbReference>
<keyword evidence="3" id="KW-1185">Reference proteome</keyword>
<sequence>MLLLPLTYHDPNNLPLFRKSSRSRKKKSSTNSNFGTLTEDDSSTLYSTDLSTTTEDNSTIYNGELVWTKIGNTNSTKFLGTMQCIYAALSAFPVPNNCTIMDTDHTNITQTMFTNRKTVFDFSFDYKGIKEKLESHDNTCDKGYYEHLDGAVKAYKEVQKDCQGKNNDLYCNEFKKVYGECTQKKDFKVESNTECIKTPTSGLKGNECTLEGTSDKGIQIYKDVKFGCDPNFVWSPTIFANTASSGNTAVASVFSIFGVVGLPTMAFLSYKNDLNRLPSRTTYREFNTEQSYIGTFCAGSGDVMDGIKGILPENGGNAKDYAKKILGAYCYASSKVTNESQSSSGLCLYFYYWLWDLLKNKLHIPSPLNTMKTIYEKLKEVSIEGKKGCALIYANISDEGFFPQVKIHFDYKQDYEELMKQLNTPAKKSCTEQYNQHLQAIHTACTVMGAHCPTTGYNDRYCGPFNAAKAVESGNYCSTEKLQELQCTQVSDPAATLEPVVVKDNHDSSMEEGKGGLAVGAGPIVSSAVATLLGLPAAVAFFLYKYNLLPSWFGNKFGRGSGRKKRSVLREFDTLTDNDDTSILYTTDASTIGGSTTLDASTIYNACKGAEGVFGSLPDDERFALFYYWLGDKIRNETSITGSLSMVMPKIYEQLQKFDSKCSQRLKHYSNTTTTLIKYRTKYYDKFDAPTESECPGTCADPNKLKTQLNSKFNDCTNIISNAEKIAKAYCCASWMNEQQIYKNKEPCEFFYYWLGSTYWDKLNGKSLYELLNKIYTTPNITSYTNPCRILYDDVEKILFQQRKTLFEWWHDHNDIQKILKENVSECSEQYGHHIDGIFSSYFVVSAHCTENKSKNDSYCTQFWKEHKADILAKLIKLQCASDTKLQIAKEANDAHSRQIQELTRKNQQEAVAAKAAATKEKDDAVSKATTTSSLSSIFGTLGMTVAPFLLDLPSEQVYDTFRNGITCQVHSEQESLAVQVKSILVTTLYKYGNINEYAEKIMGAWCSVIKEKREGVKLDNNVYYLFYYWLGDVVLNNMKTGESFQNIMNEIYYFLWMLVPKDECGTIYTDIDQDIFKRRKILFDCWYNYSTIEGQLRSPGPQCNKKYEKYLEEAVSAYDKVWNDCNPDGVSGGEGKGGSDGGGSHRKEGEEADANSVVPTAVGSTLAAVGLPALAYFFYKYKSHLFFLKGNNSSGNGRSRSKRSAIRRKFNDIKCPKEGNKPPVGVDCSFLYYWIGSKVSTEDVEDKDFKNIMGGIYEKVKEVKSVQGCGNSWPKVSKEQFGNLEQLYKYTKNYAHIRSKIGNGGSDMCPLIYRMYVNDAVSPYRRVHQCCGSSSQGEYCTEFHRMFSSNGEGEQIEEPSKLLIQLGGTVDTAAHKETALGDCGVRINEVSAAELEVGAQAEGSATSIPTTAAPIVSSALGTIAVGLPTMAFLLYKTCPHYLQQKLPQPLVLRMCLPSIMTDHHHRDVEGQILIEGTGIIEIIFVTIPSLNKHIRKEYSQKGAQT</sequence>
<name>A0A1B1E295_9APIC</name>
<feature type="region of interest" description="Disordered" evidence="1">
    <location>
        <begin position="15"/>
        <end position="36"/>
    </location>
</feature>
<feature type="compositionally biased region" description="Gly residues" evidence="1">
    <location>
        <begin position="1131"/>
        <end position="1143"/>
    </location>
</feature>
<feature type="compositionally biased region" description="Basic residues" evidence="1">
    <location>
        <begin position="19"/>
        <end position="28"/>
    </location>
</feature>
<organism evidence="2 3">
    <name type="scientific">Plasmodium coatneyi</name>
    <dbReference type="NCBI Taxonomy" id="208452"/>
    <lineage>
        <taxon>Eukaryota</taxon>
        <taxon>Sar</taxon>
        <taxon>Alveolata</taxon>
        <taxon>Apicomplexa</taxon>
        <taxon>Aconoidasida</taxon>
        <taxon>Haemosporida</taxon>
        <taxon>Plasmodiidae</taxon>
        <taxon>Plasmodium</taxon>
    </lineage>
</organism>
<dbReference type="Pfam" id="PF05795">
    <property type="entry name" value="Plasmodium_Vir"/>
    <property type="match status" value="5"/>
</dbReference>
<dbReference type="GeneID" id="30910298"/>
<gene>
    <name evidence="2" type="ORF">PCOAH_00035670</name>
</gene>
<accession>A0A1B1E295</accession>
<dbReference type="EMBL" id="CP016249">
    <property type="protein sequence ID" value="ANQ09168.1"/>
    <property type="molecule type" value="Genomic_DNA"/>
</dbReference>
<dbReference type="VEuPathDB" id="PlasmoDB:PCOAH_00035670"/>
<proteinExistence type="predicted"/>